<comment type="caution">
    <text evidence="2">The sequence shown here is derived from an EMBL/GenBank/DDBJ whole genome shotgun (WGS) entry which is preliminary data.</text>
</comment>
<protein>
    <recommendedName>
        <fullName evidence="1">Deoxyribonuclease NucA/NucB domain-containing protein</fullName>
    </recommendedName>
</protein>
<accession>A0A8H7CU02</accession>
<organism evidence="2 3">
    <name type="scientific">Mycena sanguinolenta</name>
    <dbReference type="NCBI Taxonomy" id="230812"/>
    <lineage>
        <taxon>Eukaryota</taxon>
        <taxon>Fungi</taxon>
        <taxon>Dikarya</taxon>
        <taxon>Basidiomycota</taxon>
        <taxon>Agaricomycotina</taxon>
        <taxon>Agaricomycetes</taxon>
        <taxon>Agaricomycetidae</taxon>
        <taxon>Agaricales</taxon>
        <taxon>Marasmiineae</taxon>
        <taxon>Mycenaceae</taxon>
        <taxon>Mycena</taxon>
    </lineage>
</organism>
<evidence type="ECO:0000313" key="2">
    <source>
        <dbReference type="EMBL" id="KAF7347981.1"/>
    </source>
</evidence>
<proteinExistence type="predicted"/>
<evidence type="ECO:0000259" key="1">
    <source>
        <dbReference type="Pfam" id="PF14040"/>
    </source>
</evidence>
<dbReference type="Proteomes" id="UP000623467">
    <property type="component" value="Unassembled WGS sequence"/>
</dbReference>
<feature type="domain" description="Deoxyribonuclease NucA/NucB" evidence="1">
    <location>
        <begin position="284"/>
        <end position="338"/>
    </location>
</feature>
<evidence type="ECO:0000313" key="3">
    <source>
        <dbReference type="Proteomes" id="UP000623467"/>
    </source>
</evidence>
<dbReference type="Pfam" id="PF14040">
    <property type="entry name" value="DNase_NucA_NucB"/>
    <property type="match status" value="1"/>
</dbReference>
<dbReference type="AlphaFoldDB" id="A0A8H7CU02"/>
<sequence>MHKSLRDSLVFPRFVVDSNSLRNITRRQEEGCEGFIECGDECFNCSPGGVCCGVEGCCNPGEKCCNGGCAHADATCCSLSQGGKQCLNGAQCCGEDHCASEDEQCCKGGNVCLKVDTCCGSGCCAEGETCCGGTTCCSGEGCCGGGSQAVPSRTIATPSAGSGTTGTPTTMTIATPSSGSGSTGTPTTTKVPKTTITFKYYPNKMVKNSSGKRIPLSNKAILMNMCEGIKKYGGTSANEIQLTKSKANQASNRAIMCPPGFCADALQEYAKLYPDLDPADWQIASGMSCDEFPFASSLQGGNKSNGVSICVESWENSWQGGTMSRKMASIGDGDDFLVKIEGWDCDTQAPLPELVTRNVREPDFAHILAREDDSDSDSLTGDDLFTGFDDSDNALIMSLGDLSPGKYTYTVELSTGRISSAFVTDYVGIQYYNSTAPFNAGGGKFDISFTLDQDTYAVGLVAVQDPIQGNLTLNYTTAKTSSAVASLPVSFVGLHFITLWAFSSLVSIFL</sequence>
<name>A0A8H7CU02_9AGAR</name>
<reference evidence="2" key="1">
    <citation type="submission" date="2020-05" db="EMBL/GenBank/DDBJ databases">
        <title>Mycena genomes resolve the evolution of fungal bioluminescence.</title>
        <authorList>
            <person name="Tsai I.J."/>
        </authorList>
    </citation>
    <scope>NUCLEOTIDE SEQUENCE</scope>
    <source>
        <strain evidence="2">160909Yilan</strain>
    </source>
</reference>
<dbReference type="InterPro" id="IPR029476">
    <property type="entry name" value="DNase_NucA_NucB"/>
</dbReference>
<keyword evidence="3" id="KW-1185">Reference proteome</keyword>
<dbReference type="OrthoDB" id="3259102at2759"/>
<dbReference type="EMBL" id="JACAZH010000017">
    <property type="protein sequence ID" value="KAF7347981.1"/>
    <property type="molecule type" value="Genomic_DNA"/>
</dbReference>
<gene>
    <name evidence="2" type="ORF">MSAN_01750200</name>
</gene>